<dbReference type="EMBL" id="JAFREM010000031">
    <property type="protein sequence ID" value="MBO1308215.1"/>
    <property type="molecule type" value="Genomic_DNA"/>
</dbReference>
<gene>
    <name evidence="1" type="primary">tnpB</name>
    <name evidence="1" type="ORF">JZO70_18710</name>
</gene>
<dbReference type="Pfam" id="PF05717">
    <property type="entry name" value="TnpB_IS66"/>
    <property type="match status" value="1"/>
</dbReference>
<accession>A0ABS3LF09</accession>
<keyword evidence="2" id="KW-1185">Reference proteome</keyword>
<dbReference type="PANTHER" id="PTHR36455:SF1">
    <property type="entry name" value="BLR8292 PROTEIN"/>
    <property type="match status" value="1"/>
</dbReference>
<dbReference type="PANTHER" id="PTHR36455">
    <property type="match status" value="1"/>
</dbReference>
<proteinExistence type="predicted"/>
<organism evidence="1 2">
    <name type="scientific">Candidatus Enterococcus moelleringii</name>
    <dbReference type="NCBI Taxonomy" id="2815325"/>
    <lineage>
        <taxon>Bacteria</taxon>
        <taxon>Bacillati</taxon>
        <taxon>Bacillota</taxon>
        <taxon>Bacilli</taxon>
        <taxon>Lactobacillales</taxon>
        <taxon>Enterococcaceae</taxon>
        <taxon>Enterococcus</taxon>
    </lineage>
</organism>
<protein>
    <submittedName>
        <fullName evidence="1">IS66 family insertion sequence element accessory protein TnpB</fullName>
    </submittedName>
</protein>
<dbReference type="NCBIfam" id="NF033819">
    <property type="entry name" value="IS66_TnpB"/>
    <property type="match status" value="1"/>
</dbReference>
<name>A0ABS3LF09_9ENTE</name>
<dbReference type="RefSeq" id="WP_207675210.1">
    <property type="nucleotide sequence ID" value="NZ_JAFREM010000031.1"/>
</dbReference>
<evidence type="ECO:0000313" key="1">
    <source>
        <dbReference type="EMBL" id="MBO1308215.1"/>
    </source>
</evidence>
<dbReference type="Proteomes" id="UP000664601">
    <property type="component" value="Unassembled WGS sequence"/>
</dbReference>
<reference evidence="1 2" key="1">
    <citation type="submission" date="2021-03" db="EMBL/GenBank/DDBJ databases">
        <title>Enterococcal diversity collection.</title>
        <authorList>
            <person name="Gilmore M.S."/>
            <person name="Schwartzman J."/>
            <person name="Van Tyne D."/>
            <person name="Martin M."/>
            <person name="Earl A.M."/>
            <person name="Manson A.L."/>
            <person name="Straub T."/>
            <person name="Salamzade R."/>
            <person name="Saavedra J."/>
            <person name="Lebreton F."/>
            <person name="Prichula J."/>
            <person name="Schaufler K."/>
            <person name="Gaca A."/>
            <person name="Sgardioli B."/>
            <person name="Wagenaar J."/>
            <person name="Strong T."/>
        </authorList>
    </citation>
    <scope>NUCLEOTIDE SEQUENCE [LARGE SCALE GENOMIC DNA]</scope>
    <source>
        <strain evidence="1 2">669A</strain>
    </source>
</reference>
<evidence type="ECO:0000313" key="2">
    <source>
        <dbReference type="Proteomes" id="UP000664601"/>
    </source>
</evidence>
<sequence length="118" mass="13842">MLLDFTKTPNIFLVCGKTDLRKGIDGLAAFITETYQLDVFDQALFLFCGTRPDRFKALYWEKDGFLLLYKRFENGRLQWPRNSSEIKQLDVHQLKRLLTGFAIEEKKTIHRSTPGAYY</sequence>
<comment type="caution">
    <text evidence="1">The sequence shown here is derived from an EMBL/GenBank/DDBJ whole genome shotgun (WGS) entry which is preliminary data.</text>
</comment>
<dbReference type="InterPro" id="IPR008878">
    <property type="entry name" value="Transposase_IS66_Orf2"/>
</dbReference>